<feature type="chain" id="PRO_5015891996" description="Outer membrane protein beta-barrel domain-containing protein" evidence="1">
    <location>
        <begin position="21"/>
        <end position="196"/>
    </location>
</feature>
<dbReference type="RefSeq" id="WP_110362868.1">
    <property type="nucleotide sequence ID" value="NZ_QFLI01000011.1"/>
</dbReference>
<comment type="caution">
    <text evidence="2">The sequence shown here is derived from an EMBL/GenBank/DDBJ whole genome shotgun (WGS) entry which is preliminary data.</text>
</comment>
<dbReference type="Proteomes" id="UP000248079">
    <property type="component" value="Unassembled WGS sequence"/>
</dbReference>
<protein>
    <recommendedName>
        <fullName evidence="4">Outer membrane protein beta-barrel domain-containing protein</fullName>
    </recommendedName>
</protein>
<dbReference type="SUPFAM" id="SSF103515">
    <property type="entry name" value="Autotransporter"/>
    <property type="match status" value="1"/>
</dbReference>
<dbReference type="AlphaFoldDB" id="A0A2V3ZT58"/>
<keyword evidence="3" id="KW-1185">Reference proteome</keyword>
<proteinExistence type="predicted"/>
<gene>
    <name evidence="2" type="ORF">DF185_19705</name>
</gene>
<dbReference type="OrthoDB" id="1118003at2"/>
<feature type="signal peptide" evidence="1">
    <location>
        <begin position="1"/>
        <end position="20"/>
    </location>
</feature>
<dbReference type="InterPro" id="IPR036709">
    <property type="entry name" value="Autotransporte_beta_dom_sf"/>
</dbReference>
<evidence type="ECO:0000256" key="1">
    <source>
        <dbReference type="SAM" id="SignalP"/>
    </source>
</evidence>
<accession>A0A2V3ZT58</accession>
<evidence type="ECO:0000313" key="2">
    <source>
        <dbReference type="EMBL" id="PXX96867.1"/>
    </source>
</evidence>
<dbReference type="EMBL" id="QFLI01000011">
    <property type="protein sequence ID" value="PXX96867.1"/>
    <property type="molecule type" value="Genomic_DNA"/>
</dbReference>
<evidence type="ECO:0000313" key="3">
    <source>
        <dbReference type="Proteomes" id="UP000248079"/>
    </source>
</evidence>
<reference evidence="2 3" key="1">
    <citation type="submission" date="2018-05" db="EMBL/GenBank/DDBJ databases">
        <title>Marinifilum breve JC075T sp. nov., a marine bacterium isolated from Yongle Blue Hole in the South China Sea.</title>
        <authorList>
            <person name="Fu T."/>
        </authorList>
    </citation>
    <scope>NUCLEOTIDE SEQUENCE [LARGE SCALE GENOMIC DNA]</scope>
    <source>
        <strain evidence="2 3">JC075</strain>
    </source>
</reference>
<organism evidence="2 3">
    <name type="scientific">Marinifilum breve</name>
    <dbReference type="NCBI Taxonomy" id="2184082"/>
    <lineage>
        <taxon>Bacteria</taxon>
        <taxon>Pseudomonadati</taxon>
        <taxon>Bacteroidota</taxon>
        <taxon>Bacteroidia</taxon>
        <taxon>Marinilabiliales</taxon>
        <taxon>Marinifilaceae</taxon>
    </lineage>
</organism>
<keyword evidence="1" id="KW-0732">Signal</keyword>
<evidence type="ECO:0008006" key="4">
    <source>
        <dbReference type="Google" id="ProtNLM"/>
    </source>
</evidence>
<name>A0A2V3ZT58_9BACT</name>
<sequence length="196" mass="21925">MKIKTLVAILLCTLSLNSFAQNNDLRLNIGIPLGKYGKFDHNFAGSDESNHPSILIQLEKEWQDNLSIGAYIGYAGQKHEYDFGHSETNYNYYRLGSVLTYELNDWLSGMNISTGYDVDLYTSVKAGISWEHKKYENVSPNSSSNAVYSDNTSNDLLFDLGVVLGARYHFSNQFGLFTELGWANAGFLTIGTSFTL</sequence>